<comment type="caution">
    <text evidence="9">The sequence shown here is derived from an EMBL/GenBank/DDBJ whole genome shotgun (WGS) entry which is preliminary data.</text>
</comment>
<dbReference type="InterPro" id="IPR045621">
    <property type="entry name" value="BPD_transp_1_N"/>
</dbReference>
<gene>
    <name evidence="9" type="ORF">GCM10009827_093570</name>
</gene>
<feature type="domain" description="ABC transmembrane type-1" evidence="8">
    <location>
        <begin position="95"/>
        <end position="291"/>
    </location>
</feature>
<accession>A0ABN2CGY3</accession>
<comment type="similarity">
    <text evidence="7">Belongs to the binding-protein-dependent transport system permease family.</text>
</comment>
<keyword evidence="4 7" id="KW-0812">Transmembrane</keyword>
<sequence>MRWLLRRLAGGLGVLLGAATVTFLAMELIPGDPARALVGSAPATPQTMALIRHEMGLDLPLPVRYGHYLARLASGDLGRSYQLQQPVSAIIGEQVWPTVQLALAATLLAFAGAVLVATLTAGRWRVARGVAQAVELVAVSTPSFWLGLLLLSVFAFRLRLVPVGVDQGPAALILPAVTLAVPVGAILTQVLRDGMEGALRQPFVVSVRARGVGELGVRARHVLRHGLSPAVTLSGWLVGHLLGGAVLVETVFARPGLGRVTLAAISSRDFPVVIAMVLFVAVVFVVVSTLVDGLYRVIDPRLRGAAP</sequence>
<feature type="transmembrane region" description="Helical" evidence="7">
    <location>
        <begin position="133"/>
        <end position="158"/>
    </location>
</feature>
<dbReference type="PROSITE" id="PS50928">
    <property type="entry name" value="ABC_TM1"/>
    <property type="match status" value="1"/>
</dbReference>
<keyword evidence="2 7" id="KW-0813">Transport</keyword>
<organism evidence="9 10">
    <name type="scientific">Dactylosporangium maewongense</name>
    <dbReference type="NCBI Taxonomy" id="634393"/>
    <lineage>
        <taxon>Bacteria</taxon>
        <taxon>Bacillati</taxon>
        <taxon>Actinomycetota</taxon>
        <taxon>Actinomycetes</taxon>
        <taxon>Micromonosporales</taxon>
        <taxon>Micromonosporaceae</taxon>
        <taxon>Dactylosporangium</taxon>
    </lineage>
</organism>
<evidence type="ECO:0000256" key="4">
    <source>
        <dbReference type="ARBA" id="ARBA00022692"/>
    </source>
</evidence>
<protein>
    <submittedName>
        <fullName evidence="9">ABC transporter permease</fullName>
    </submittedName>
</protein>
<dbReference type="PANTHER" id="PTHR43163:SF6">
    <property type="entry name" value="DIPEPTIDE TRANSPORT SYSTEM PERMEASE PROTEIN DPPB-RELATED"/>
    <property type="match status" value="1"/>
</dbReference>
<dbReference type="Proteomes" id="UP001501470">
    <property type="component" value="Unassembled WGS sequence"/>
</dbReference>
<evidence type="ECO:0000256" key="5">
    <source>
        <dbReference type="ARBA" id="ARBA00022989"/>
    </source>
</evidence>
<evidence type="ECO:0000313" key="10">
    <source>
        <dbReference type="Proteomes" id="UP001501470"/>
    </source>
</evidence>
<evidence type="ECO:0000256" key="7">
    <source>
        <dbReference type="RuleBase" id="RU363032"/>
    </source>
</evidence>
<feature type="transmembrane region" description="Helical" evidence="7">
    <location>
        <begin position="272"/>
        <end position="295"/>
    </location>
</feature>
<dbReference type="Gene3D" id="1.10.3720.10">
    <property type="entry name" value="MetI-like"/>
    <property type="match status" value="1"/>
</dbReference>
<evidence type="ECO:0000256" key="2">
    <source>
        <dbReference type="ARBA" id="ARBA00022448"/>
    </source>
</evidence>
<reference evidence="9 10" key="1">
    <citation type="journal article" date="2019" name="Int. J. Syst. Evol. Microbiol.">
        <title>The Global Catalogue of Microorganisms (GCM) 10K type strain sequencing project: providing services to taxonomists for standard genome sequencing and annotation.</title>
        <authorList>
            <consortium name="The Broad Institute Genomics Platform"/>
            <consortium name="The Broad Institute Genome Sequencing Center for Infectious Disease"/>
            <person name="Wu L."/>
            <person name="Ma J."/>
        </authorList>
    </citation>
    <scope>NUCLEOTIDE SEQUENCE [LARGE SCALE GENOMIC DNA]</scope>
    <source>
        <strain evidence="9 10">JCM 15933</strain>
    </source>
</reference>
<feature type="transmembrane region" description="Helical" evidence="7">
    <location>
        <begin position="170"/>
        <end position="191"/>
    </location>
</feature>
<proteinExistence type="inferred from homology"/>
<feature type="transmembrane region" description="Helical" evidence="7">
    <location>
        <begin position="101"/>
        <end position="121"/>
    </location>
</feature>
<evidence type="ECO:0000256" key="3">
    <source>
        <dbReference type="ARBA" id="ARBA00022475"/>
    </source>
</evidence>
<evidence type="ECO:0000256" key="6">
    <source>
        <dbReference type="ARBA" id="ARBA00023136"/>
    </source>
</evidence>
<dbReference type="Pfam" id="PF19300">
    <property type="entry name" value="BPD_transp_1_N"/>
    <property type="match status" value="1"/>
</dbReference>
<dbReference type="CDD" id="cd06261">
    <property type="entry name" value="TM_PBP2"/>
    <property type="match status" value="1"/>
</dbReference>
<dbReference type="EMBL" id="BAAAQD010000026">
    <property type="protein sequence ID" value="GAA1557916.1"/>
    <property type="molecule type" value="Genomic_DNA"/>
</dbReference>
<keyword evidence="3" id="KW-1003">Cell membrane</keyword>
<evidence type="ECO:0000256" key="1">
    <source>
        <dbReference type="ARBA" id="ARBA00004651"/>
    </source>
</evidence>
<keyword evidence="10" id="KW-1185">Reference proteome</keyword>
<keyword evidence="6 7" id="KW-0472">Membrane</keyword>
<dbReference type="InterPro" id="IPR000515">
    <property type="entry name" value="MetI-like"/>
</dbReference>
<keyword evidence="5 7" id="KW-1133">Transmembrane helix</keyword>
<dbReference type="SUPFAM" id="SSF161098">
    <property type="entry name" value="MetI-like"/>
    <property type="match status" value="1"/>
</dbReference>
<dbReference type="Pfam" id="PF00528">
    <property type="entry name" value="BPD_transp_1"/>
    <property type="match status" value="1"/>
</dbReference>
<comment type="subcellular location">
    <subcellularLocation>
        <location evidence="1 7">Cell membrane</location>
        <topology evidence="1 7">Multi-pass membrane protein</topology>
    </subcellularLocation>
</comment>
<evidence type="ECO:0000259" key="8">
    <source>
        <dbReference type="PROSITE" id="PS50928"/>
    </source>
</evidence>
<evidence type="ECO:0000313" key="9">
    <source>
        <dbReference type="EMBL" id="GAA1557916.1"/>
    </source>
</evidence>
<name>A0ABN2CGY3_9ACTN</name>
<dbReference type="PANTHER" id="PTHR43163">
    <property type="entry name" value="DIPEPTIDE TRANSPORT SYSTEM PERMEASE PROTEIN DPPB-RELATED"/>
    <property type="match status" value="1"/>
</dbReference>
<feature type="transmembrane region" description="Helical" evidence="7">
    <location>
        <begin position="230"/>
        <end position="252"/>
    </location>
</feature>
<dbReference type="InterPro" id="IPR035906">
    <property type="entry name" value="MetI-like_sf"/>
</dbReference>